<proteinExistence type="predicted"/>
<sequence>MGSGRKHWRDRLGTPKTFVLYRTPDVWRFAVYCAGGIVDGYLDQPGAGSEPGEARTAAHAKAEELVGRPLTISWEESDKPGWWTGVITTEPTELMPNSATG</sequence>
<reference evidence="1 2" key="1">
    <citation type="submission" date="2020-08" db="EMBL/GenBank/DDBJ databases">
        <title>Genomic Encyclopedia of Type Strains, Phase III (KMG-III): the genomes of soil and plant-associated and newly described type strains.</title>
        <authorList>
            <person name="Whitman W."/>
        </authorList>
    </citation>
    <scope>NUCLEOTIDE SEQUENCE [LARGE SCALE GENOMIC DNA]</scope>
    <source>
        <strain evidence="1 2">SFB5A</strain>
    </source>
</reference>
<protein>
    <submittedName>
        <fullName evidence="1">Uncharacterized protein</fullName>
    </submittedName>
</protein>
<keyword evidence="2" id="KW-1185">Reference proteome</keyword>
<organism evidence="1 2">
    <name type="scientific">Streptomyces nymphaeiformis</name>
    <dbReference type="NCBI Taxonomy" id="2663842"/>
    <lineage>
        <taxon>Bacteria</taxon>
        <taxon>Bacillati</taxon>
        <taxon>Actinomycetota</taxon>
        <taxon>Actinomycetes</taxon>
        <taxon>Kitasatosporales</taxon>
        <taxon>Streptomycetaceae</taxon>
        <taxon>Streptomyces</taxon>
    </lineage>
</organism>
<evidence type="ECO:0000313" key="2">
    <source>
        <dbReference type="Proteomes" id="UP000582643"/>
    </source>
</evidence>
<name>A0A7W7XFX5_9ACTN</name>
<evidence type="ECO:0000313" key="1">
    <source>
        <dbReference type="EMBL" id="MBB4986732.1"/>
    </source>
</evidence>
<dbReference type="RefSeq" id="WP_184932938.1">
    <property type="nucleotide sequence ID" value="NZ_JACHJY010000014.1"/>
</dbReference>
<dbReference type="Proteomes" id="UP000582643">
    <property type="component" value="Unassembled WGS sequence"/>
</dbReference>
<dbReference type="EMBL" id="JACHJY010000014">
    <property type="protein sequence ID" value="MBB4986732.1"/>
    <property type="molecule type" value="Genomic_DNA"/>
</dbReference>
<comment type="caution">
    <text evidence="1">The sequence shown here is derived from an EMBL/GenBank/DDBJ whole genome shotgun (WGS) entry which is preliminary data.</text>
</comment>
<gene>
    <name evidence="1" type="ORF">GGE06_007703</name>
</gene>
<accession>A0A7W7XFX5</accession>
<dbReference type="AlphaFoldDB" id="A0A7W7XFX5"/>